<dbReference type="RefSeq" id="WP_134530490.1">
    <property type="nucleotide sequence ID" value="NZ_SOHN01000018.1"/>
</dbReference>
<dbReference type="InterPro" id="IPR005320">
    <property type="entry name" value="Peptidase_S51"/>
</dbReference>
<organism evidence="5 6">
    <name type="scientific">Cryobacterium serini</name>
    <dbReference type="NCBI Taxonomy" id="1259201"/>
    <lineage>
        <taxon>Bacteria</taxon>
        <taxon>Bacillati</taxon>
        <taxon>Actinomycetota</taxon>
        <taxon>Actinomycetes</taxon>
        <taxon>Micrococcales</taxon>
        <taxon>Microbacteriaceae</taxon>
        <taxon>Cryobacterium</taxon>
    </lineage>
</organism>
<dbReference type="EMBL" id="SOHN01000018">
    <property type="protein sequence ID" value="TFD85092.1"/>
    <property type="molecule type" value="Genomic_DNA"/>
</dbReference>
<keyword evidence="2" id="KW-0645">Protease</keyword>
<evidence type="ECO:0000256" key="2">
    <source>
        <dbReference type="ARBA" id="ARBA00022670"/>
    </source>
</evidence>
<evidence type="ECO:0000313" key="5">
    <source>
        <dbReference type="EMBL" id="TFD85092.1"/>
    </source>
</evidence>
<proteinExistence type="inferred from homology"/>
<dbReference type="InterPro" id="IPR029062">
    <property type="entry name" value="Class_I_gatase-like"/>
</dbReference>
<dbReference type="Proteomes" id="UP000297626">
    <property type="component" value="Unassembled WGS sequence"/>
</dbReference>
<evidence type="ECO:0008006" key="7">
    <source>
        <dbReference type="Google" id="ProtNLM"/>
    </source>
</evidence>
<keyword evidence="3" id="KW-0378">Hydrolase</keyword>
<evidence type="ECO:0000256" key="3">
    <source>
        <dbReference type="ARBA" id="ARBA00022801"/>
    </source>
</evidence>
<reference evidence="5 6" key="1">
    <citation type="submission" date="2019-03" db="EMBL/GenBank/DDBJ databases">
        <title>Genomics of glacier-inhabiting Cryobacterium strains.</title>
        <authorList>
            <person name="Liu Q."/>
            <person name="Xin Y.-H."/>
        </authorList>
    </citation>
    <scope>NUCLEOTIDE SEQUENCE [LARGE SCALE GENOMIC DNA]</scope>
    <source>
        <strain evidence="5 6">Sr54</strain>
    </source>
</reference>
<dbReference type="SUPFAM" id="SSF52317">
    <property type="entry name" value="Class I glutamine amidotransferase-like"/>
    <property type="match status" value="1"/>
</dbReference>
<name>A0A4R9BI11_9MICO</name>
<evidence type="ECO:0000313" key="6">
    <source>
        <dbReference type="Proteomes" id="UP000297626"/>
    </source>
</evidence>
<comment type="similarity">
    <text evidence="1">Belongs to the peptidase S51 family.</text>
</comment>
<dbReference type="CDD" id="cd03129">
    <property type="entry name" value="GAT1_Peptidase_E_like"/>
    <property type="match status" value="1"/>
</dbReference>
<dbReference type="Gene3D" id="3.40.50.880">
    <property type="match status" value="1"/>
</dbReference>
<dbReference type="GO" id="GO:0008236">
    <property type="term" value="F:serine-type peptidase activity"/>
    <property type="evidence" value="ECO:0007669"/>
    <property type="project" value="UniProtKB-KW"/>
</dbReference>
<dbReference type="AlphaFoldDB" id="A0A4R9BI11"/>
<sequence length="243" mass="25309">MSIFLVGGGPDTVTSSEIFDQFVDEVLERGATRHRVPKIVLVIFDEGGSATHFLPAYTAPLESRMSCEIRPVLVCRDSLVESASFDDVDAILVASGPTPAYLNALQTSIDAIASAIVQGAPYIGFSAGAMIAPKVALIGGYTMNGTEVCTEEWSEGLAEITLKAGLGVVPFTVDVHAAQAGTLGRALSAVVNGLADRVVAIDENTAVVTTLHDPSSIRIVGGGNAWTFEASDGQVTSSIRRAN</sequence>
<protein>
    <recommendedName>
        <fullName evidence="7">Peptidase S51</fullName>
    </recommendedName>
</protein>
<keyword evidence="4" id="KW-0720">Serine protease</keyword>
<keyword evidence="6" id="KW-1185">Reference proteome</keyword>
<accession>A0A4R9BI11</accession>
<dbReference type="GO" id="GO:0006508">
    <property type="term" value="P:proteolysis"/>
    <property type="evidence" value="ECO:0007669"/>
    <property type="project" value="UniProtKB-KW"/>
</dbReference>
<evidence type="ECO:0000256" key="4">
    <source>
        <dbReference type="ARBA" id="ARBA00022825"/>
    </source>
</evidence>
<dbReference type="Pfam" id="PF03575">
    <property type="entry name" value="Peptidase_S51"/>
    <property type="match status" value="1"/>
</dbReference>
<gene>
    <name evidence="5" type="ORF">E3T51_14570</name>
</gene>
<comment type="caution">
    <text evidence="5">The sequence shown here is derived from an EMBL/GenBank/DDBJ whole genome shotgun (WGS) entry which is preliminary data.</text>
</comment>
<evidence type="ECO:0000256" key="1">
    <source>
        <dbReference type="ARBA" id="ARBA00006534"/>
    </source>
</evidence>